<evidence type="ECO:0000256" key="3">
    <source>
        <dbReference type="ARBA" id="ARBA00022962"/>
    </source>
</evidence>
<dbReference type="Proteomes" id="UP000095658">
    <property type="component" value="Unassembled WGS sequence"/>
</dbReference>
<dbReference type="InterPro" id="IPR011698">
    <property type="entry name" value="GATase_3"/>
</dbReference>
<keyword evidence="3 4" id="KW-0315">Glutamine amidotransferase</keyword>
<dbReference type="InterPro" id="IPR004459">
    <property type="entry name" value="CobQ_synth"/>
</dbReference>
<evidence type="ECO:0000313" key="8">
    <source>
        <dbReference type="Proteomes" id="UP000095658"/>
    </source>
</evidence>
<dbReference type="RefSeq" id="WP_069938035.1">
    <property type="nucleotide sequence ID" value="NZ_MAMP01000020.1"/>
</dbReference>
<dbReference type="STRING" id="1714016.BA724_03855"/>
<dbReference type="SUPFAM" id="SSF52317">
    <property type="entry name" value="Class I glutamine amidotransferase-like"/>
    <property type="match status" value="1"/>
</dbReference>
<evidence type="ECO:0000256" key="4">
    <source>
        <dbReference type="HAMAP-Rule" id="MF_00028"/>
    </source>
</evidence>
<evidence type="ECO:0000259" key="5">
    <source>
        <dbReference type="Pfam" id="PF01656"/>
    </source>
</evidence>
<dbReference type="OrthoDB" id="9808302at2"/>
<keyword evidence="8" id="KW-1185">Reference proteome</keyword>
<evidence type="ECO:0000313" key="7">
    <source>
        <dbReference type="EMBL" id="OES45154.1"/>
    </source>
</evidence>
<name>A0A1E7DQ24_9BACI</name>
<feature type="domain" description="CobQ/CobB/MinD/ParA nucleotide binding" evidence="5">
    <location>
        <begin position="4"/>
        <end position="227"/>
    </location>
</feature>
<dbReference type="InterPro" id="IPR029062">
    <property type="entry name" value="Class_I_gatase-like"/>
</dbReference>
<comment type="function">
    <text evidence="4">Catalyzes amidations at positions B, D, E, and G on adenosylcobyrinic A,C-diamide. NH(2) groups are provided by glutamine, and one molecule of ATP is hydrogenolyzed for each amidation.</text>
</comment>
<dbReference type="EMBL" id="MAMP01000020">
    <property type="protein sequence ID" value="OES45154.1"/>
    <property type="molecule type" value="Genomic_DNA"/>
</dbReference>
<dbReference type="SUPFAM" id="SSF52540">
    <property type="entry name" value="P-loop containing nucleoside triphosphate hydrolases"/>
    <property type="match status" value="1"/>
</dbReference>
<dbReference type="InterPro" id="IPR033949">
    <property type="entry name" value="CobQ_GATase1"/>
</dbReference>
<dbReference type="Pfam" id="PF01656">
    <property type="entry name" value="CbiA"/>
    <property type="match status" value="1"/>
</dbReference>
<dbReference type="Gene3D" id="3.40.50.300">
    <property type="entry name" value="P-loop containing nucleotide triphosphate hydrolases"/>
    <property type="match status" value="1"/>
</dbReference>
<dbReference type="NCBIfam" id="TIGR00313">
    <property type="entry name" value="cobQ"/>
    <property type="match status" value="1"/>
</dbReference>
<dbReference type="PROSITE" id="PS51274">
    <property type="entry name" value="GATASE_COBBQ"/>
    <property type="match status" value="1"/>
</dbReference>
<dbReference type="GO" id="GO:0009236">
    <property type="term" value="P:cobalamin biosynthetic process"/>
    <property type="evidence" value="ECO:0007669"/>
    <property type="project" value="UniProtKB-UniRule"/>
</dbReference>
<feature type="domain" description="CobB/CobQ-like glutamine amidotransferase" evidence="6">
    <location>
        <begin position="252"/>
        <end position="431"/>
    </location>
</feature>
<sequence>MRGIMIQGTSSDAGKSFVATALCRLLLQKGYQPVPFKPQNVSNNSYVTEDGKEIGRAQGLQAEAAGLKANPFMNPLLLKPSGNGSSEIVLFGERLEVMSGMAYRKSYYEQAIDAIKTGLREVEKLGDTLVIEGAGSPVEMNLKKREVVNMKTAELADVPVLLTADIDRGGLFAAVVGTLALLEETERQRVKGIIINRFHGDPAHFEDGKLWLEEHTGIPVLAVLPFLPGHALEGEDSRSIRDVRRDRAGIDLVVIRLPYVSNGSDIEPFALEEDVSIRWVQTADAFGSPDAVIIPGTKSAFADLHFLKETGLAAKIHAFSENGGTVMGLCGGFQLMGRTLADPDGSDTGVPGAAEIALGIIPADTVFKNKKTVVRTEGVANGVSLSGYEIHFGETDVEGEPFLIAAGHKDGYRSNDGRICGTYLHHLFYNDLFRAEWLNKIRRSKGLNERPPADLNQDSTYDTIAAHLEQHLDWPVFEAILERQR</sequence>
<dbReference type="GO" id="GO:0003824">
    <property type="term" value="F:catalytic activity"/>
    <property type="evidence" value="ECO:0007669"/>
    <property type="project" value="InterPro"/>
</dbReference>
<dbReference type="CDD" id="cd01750">
    <property type="entry name" value="GATase1_CobQ"/>
    <property type="match status" value="1"/>
</dbReference>
<dbReference type="InterPro" id="IPR027417">
    <property type="entry name" value="P-loop_NTPase"/>
</dbReference>
<dbReference type="Gene3D" id="3.40.50.880">
    <property type="match status" value="1"/>
</dbReference>
<evidence type="ECO:0000259" key="6">
    <source>
        <dbReference type="Pfam" id="PF07685"/>
    </source>
</evidence>
<dbReference type="NCBIfam" id="NF001989">
    <property type="entry name" value="PRK00784.1"/>
    <property type="match status" value="1"/>
</dbReference>
<accession>A0A1E7DQ24</accession>
<dbReference type="PANTHER" id="PTHR21343:SF1">
    <property type="entry name" value="COBYRIC ACID SYNTHASE"/>
    <property type="match status" value="1"/>
</dbReference>
<organism evidence="7 8">
    <name type="scientific">Domibacillus iocasae</name>
    <dbReference type="NCBI Taxonomy" id="1714016"/>
    <lineage>
        <taxon>Bacteria</taxon>
        <taxon>Bacillati</taxon>
        <taxon>Bacillota</taxon>
        <taxon>Bacilli</taxon>
        <taxon>Bacillales</taxon>
        <taxon>Bacillaceae</taxon>
        <taxon>Domibacillus</taxon>
    </lineage>
</organism>
<dbReference type="InterPro" id="IPR002586">
    <property type="entry name" value="CobQ/CobB/MinD/ParA_Nub-bd_dom"/>
</dbReference>
<gene>
    <name evidence="4" type="primary">cobQ</name>
    <name evidence="7" type="ORF">BA724_03855</name>
</gene>
<proteinExistence type="inferred from homology"/>
<keyword evidence="2 4" id="KW-0169">Cobalamin biosynthesis</keyword>
<dbReference type="UniPathway" id="UPA00148"/>
<dbReference type="Pfam" id="PF07685">
    <property type="entry name" value="GATase_3"/>
    <property type="match status" value="1"/>
</dbReference>
<dbReference type="PANTHER" id="PTHR21343">
    <property type="entry name" value="DETHIOBIOTIN SYNTHETASE"/>
    <property type="match status" value="1"/>
</dbReference>
<dbReference type="AlphaFoldDB" id="A0A1E7DQ24"/>
<evidence type="ECO:0000256" key="2">
    <source>
        <dbReference type="ARBA" id="ARBA00022573"/>
    </source>
</evidence>
<comment type="pathway">
    <text evidence="1 4">Cofactor biosynthesis; adenosylcobalamin biosynthesis.</text>
</comment>
<reference evidence="7 8" key="1">
    <citation type="submission" date="2016-06" db="EMBL/GenBank/DDBJ databases">
        <title>Domibacillus iocasae genome sequencing.</title>
        <authorList>
            <person name="Verma A."/>
            <person name="Pal Y."/>
            <person name="Ojha A.K."/>
            <person name="Krishnamurthi S."/>
        </authorList>
    </citation>
    <scope>NUCLEOTIDE SEQUENCE [LARGE SCALE GENOMIC DNA]</scope>
    <source>
        <strain evidence="7 8">DSM 29979</strain>
    </source>
</reference>
<dbReference type="GO" id="GO:0015420">
    <property type="term" value="F:ABC-type vitamin B12 transporter activity"/>
    <property type="evidence" value="ECO:0007669"/>
    <property type="project" value="UniProtKB-UniRule"/>
</dbReference>
<feature type="active site" evidence="4">
    <location>
        <position position="425"/>
    </location>
</feature>
<feature type="active site" description="Nucleophile" evidence="4">
    <location>
        <position position="330"/>
    </location>
</feature>
<comment type="caution">
    <text evidence="7">The sequence shown here is derived from an EMBL/GenBank/DDBJ whole genome shotgun (WGS) entry which is preliminary data.</text>
</comment>
<dbReference type="HAMAP" id="MF_00028">
    <property type="entry name" value="CobQ"/>
    <property type="match status" value="1"/>
</dbReference>
<protein>
    <recommendedName>
        <fullName evidence="4">Cobyric acid synthase</fullName>
    </recommendedName>
</protein>
<comment type="similarity">
    <text evidence="4">Belongs to the CobB/CobQ family. CobQ subfamily.</text>
</comment>
<evidence type="ECO:0000256" key="1">
    <source>
        <dbReference type="ARBA" id="ARBA00004953"/>
    </source>
</evidence>